<name>A0A2S9ITS8_9HYPH</name>
<accession>A0A2S9ITS8</accession>
<comment type="caution">
    <text evidence="1">The sequence shown here is derived from an EMBL/GenBank/DDBJ whole genome shotgun (WGS) entry which is preliminary data.</text>
</comment>
<sequence length="66" mass="7926">MGIVIAPILSVLQHYRRKIRARRDQIRTERLIGNLPRYIQKDIGWPDAYPERRADRWKLPCDAQEL</sequence>
<dbReference type="AlphaFoldDB" id="A0A2S9ITS8"/>
<organism evidence="1 2">
    <name type="scientific">Phyllobacterium phragmitis</name>
    <dbReference type="NCBI Taxonomy" id="2670329"/>
    <lineage>
        <taxon>Bacteria</taxon>
        <taxon>Pseudomonadati</taxon>
        <taxon>Pseudomonadota</taxon>
        <taxon>Alphaproteobacteria</taxon>
        <taxon>Hyphomicrobiales</taxon>
        <taxon>Phyllobacteriaceae</taxon>
        <taxon>Phyllobacterium</taxon>
    </lineage>
</organism>
<proteinExistence type="predicted"/>
<protein>
    <submittedName>
        <fullName evidence="1">Uncharacterized protein</fullName>
    </submittedName>
</protein>
<evidence type="ECO:0000313" key="2">
    <source>
        <dbReference type="Proteomes" id="UP000239434"/>
    </source>
</evidence>
<dbReference type="RefSeq" id="WP_105741551.1">
    <property type="nucleotide sequence ID" value="NZ_PVBR01000005.1"/>
</dbReference>
<gene>
    <name evidence="1" type="ORF">C5748_08760</name>
</gene>
<dbReference type="EMBL" id="PVBR01000005">
    <property type="protein sequence ID" value="PRD43929.1"/>
    <property type="molecule type" value="Genomic_DNA"/>
</dbReference>
<keyword evidence="2" id="KW-1185">Reference proteome</keyword>
<reference evidence="1 2" key="1">
    <citation type="submission" date="2018-02" db="EMBL/GenBank/DDBJ databases">
        <title>The draft genome of Phyllobacterium sp. 1N-3.</title>
        <authorList>
            <person name="Liu L."/>
            <person name="Li L."/>
            <person name="Zhang X."/>
            <person name="Wang T."/>
            <person name="Liang L."/>
        </authorList>
    </citation>
    <scope>NUCLEOTIDE SEQUENCE [LARGE SCALE GENOMIC DNA]</scope>
    <source>
        <strain evidence="1 2">1N-3</strain>
    </source>
</reference>
<evidence type="ECO:0000313" key="1">
    <source>
        <dbReference type="EMBL" id="PRD43929.1"/>
    </source>
</evidence>
<dbReference type="Proteomes" id="UP000239434">
    <property type="component" value="Unassembled WGS sequence"/>
</dbReference>